<keyword evidence="1" id="KW-0812">Transmembrane</keyword>
<feature type="transmembrane region" description="Helical" evidence="1">
    <location>
        <begin position="42"/>
        <end position="63"/>
    </location>
</feature>
<sequence>MPLKIPLIAGSILCLLIFPLALLFAGMSVMASDGGITAEARMIFYVMCGWPVSALAGPIGAALTHRRLGAWALLWFVPCLAYAAVILGLTLFAR</sequence>
<dbReference type="RefSeq" id="WP_105732822.1">
    <property type="nucleotide sequence ID" value="NZ_PVBT01000001.1"/>
</dbReference>
<dbReference type="Proteomes" id="UP000238563">
    <property type="component" value="Unassembled WGS sequence"/>
</dbReference>
<dbReference type="OrthoDB" id="7375466at2"/>
<gene>
    <name evidence="2" type="ORF">C5750_05720</name>
</gene>
<dbReference type="EMBL" id="PVBT01000001">
    <property type="protein sequence ID" value="PRD58596.1"/>
    <property type="molecule type" value="Genomic_DNA"/>
</dbReference>
<reference evidence="2 3" key="1">
    <citation type="submission" date="2018-02" db="EMBL/GenBank/DDBJ databases">
        <title>The draft genome of Phyllobacterium myrsinacearum DSM5892.</title>
        <authorList>
            <person name="Li L."/>
            <person name="Liu L."/>
            <person name="Zhang X."/>
            <person name="Wang T."/>
        </authorList>
    </citation>
    <scope>NUCLEOTIDE SEQUENCE [LARGE SCALE GENOMIC DNA]</scope>
    <source>
        <strain evidence="2 3">DSM 5892</strain>
    </source>
</reference>
<keyword evidence="3" id="KW-1185">Reference proteome</keyword>
<proteinExistence type="predicted"/>
<protein>
    <submittedName>
        <fullName evidence="2">Uncharacterized protein</fullName>
    </submittedName>
</protein>
<evidence type="ECO:0000313" key="2">
    <source>
        <dbReference type="EMBL" id="PRD58596.1"/>
    </source>
</evidence>
<keyword evidence="1" id="KW-0472">Membrane</keyword>
<comment type="caution">
    <text evidence="2">The sequence shown here is derived from an EMBL/GenBank/DDBJ whole genome shotgun (WGS) entry which is preliminary data.</text>
</comment>
<feature type="transmembrane region" description="Helical" evidence="1">
    <location>
        <begin position="6"/>
        <end position="30"/>
    </location>
</feature>
<keyword evidence="1" id="KW-1133">Transmembrane helix</keyword>
<feature type="transmembrane region" description="Helical" evidence="1">
    <location>
        <begin position="69"/>
        <end position="93"/>
    </location>
</feature>
<organism evidence="2 3">
    <name type="scientific">Phyllobacterium myrsinacearum</name>
    <dbReference type="NCBI Taxonomy" id="28101"/>
    <lineage>
        <taxon>Bacteria</taxon>
        <taxon>Pseudomonadati</taxon>
        <taxon>Pseudomonadota</taxon>
        <taxon>Alphaproteobacteria</taxon>
        <taxon>Hyphomicrobiales</taxon>
        <taxon>Phyllobacteriaceae</taxon>
        <taxon>Phyllobacterium</taxon>
    </lineage>
</organism>
<accession>A0A2S9JZ30</accession>
<dbReference type="AlphaFoldDB" id="A0A2S9JZ30"/>
<name>A0A2S9JZ30_9HYPH</name>
<evidence type="ECO:0000256" key="1">
    <source>
        <dbReference type="SAM" id="Phobius"/>
    </source>
</evidence>
<evidence type="ECO:0000313" key="3">
    <source>
        <dbReference type="Proteomes" id="UP000238563"/>
    </source>
</evidence>